<proteinExistence type="predicted"/>
<comment type="caution">
    <text evidence="2">The sequence shown here is derived from an EMBL/GenBank/DDBJ whole genome shotgun (WGS) entry which is preliminary data.</text>
</comment>
<evidence type="ECO:0000313" key="2">
    <source>
        <dbReference type="EMBL" id="GGM49602.1"/>
    </source>
</evidence>
<evidence type="ECO:0000313" key="3">
    <source>
        <dbReference type="Proteomes" id="UP000656367"/>
    </source>
</evidence>
<reference evidence="2" key="1">
    <citation type="journal article" date="2014" name="Int. J. Syst. Evol. Microbiol.">
        <title>Complete genome sequence of Corynebacterium casei LMG S-19264T (=DSM 44701T), isolated from a smear-ripened cheese.</title>
        <authorList>
            <consortium name="US DOE Joint Genome Institute (JGI-PGF)"/>
            <person name="Walter F."/>
            <person name="Albersmeier A."/>
            <person name="Kalinowski J."/>
            <person name="Ruckert C."/>
        </authorList>
    </citation>
    <scope>NUCLEOTIDE SEQUENCE</scope>
    <source>
        <strain evidence="2">JCM 15759</strain>
    </source>
</reference>
<dbReference type="Proteomes" id="UP000656367">
    <property type="component" value="Unassembled WGS sequence"/>
</dbReference>
<reference evidence="2" key="2">
    <citation type="submission" date="2020-09" db="EMBL/GenBank/DDBJ databases">
        <authorList>
            <person name="Sun Q."/>
            <person name="Ohkuma M."/>
        </authorList>
    </citation>
    <scope>NUCLEOTIDE SEQUENCE</scope>
    <source>
        <strain evidence="2">JCM 15759</strain>
    </source>
</reference>
<evidence type="ECO:0000256" key="1">
    <source>
        <dbReference type="SAM" id="Phobius"/>
    </source>
</evidence>
<dbReference type="AlphaFoldDB" id="A0A830FLL5"/>
<sequence>MSEQGRPITPRRYQRLTPSVGEAFAVRLDQLKERFDLRELWALSNLNGFSLRSGVSVIAFRSIGGVLADMNVPLLLLAVLGLVFSVVQERYWQSLKPPYSGPQT</sequence>
<organism evidence="2 3">
    <name type="scientific">Haloarcula argentinensis</name>
    <dbReference type="NCBI Taxonomy" id="43776"/>
    <lineage>
        <taxon>Archaea</taxon>
        <taxon>Methanobacteriati</taxon>
        <taxon>Methanobacteriota</taxon>
        <taxon>Stenosarchaea group</taxon>
        <taxon>Halobacteria</taxon>
        <taxon>Halobacteriales</taxon>
        <taxon>Haloarculaceae</taxon>
        <taxon>Haloarcula</taxon>
    </lineage>
</organism>
<accession>A0A830FLL5</accession>
<protein>
    <submittedName>
        <fullName evidence="2">Uncharacterized protein</fullName>
    </submittedName>
</protein>
<name>A0A830FLL5_HALAR</name>
<feature type="transmembrane region" description="Helical" evidence="1">
    <location>
        <begin position="66"/>
        <end position="87"/>
    </location>
</feature>
<keyword evidence="1" id="KW-0812">Transmembrane</keyword>
<keyword evidence="1" id="KW-1133">Transmembrane helix</keyword>
<gene>
    <name evidence="2" type="ORF">GCM10009006_33540</name>
</gene>
<dbReference type="EMBL" id="BMON01000004">
    <property type="protein sequence ID" value="GGM49602.1"/>
    <property type="molecule type" value="Genomic_DNA"/>
</dbReference>
<keyword evidence="1" id="KW-0472">Membrane</keyword>